<evidence type="ECO:0000313" key="7">
    <source>
        <dbReference type="Proteomes" id="UP000046395"/>
    </source>
</evidence>
<dbReference type="SUPFAM" id="SSF48652">
    <property type="entry name" value="Tetraspanin"/>
    <property type="match status" value="1"/>
</dbReference>
<dbReference type="Gene3D" id="1.10.1450.10">
    <property type="entry name" value="Tetraspanin"/>
    <property type="match status" value="1"/>
</dbReference>
<proteinExistence type="predicted"/>
<dbReference type="AlphaFoldDB" id="A0A5S6QRI3"/>
<keyword evidence="4 6" id="KW-0472">Membrane</keyword>
<evidence type="ECO:0000256" key="5">
    <source>
        <dbReference type="SAM" id="MobiDB-lite"/>
    </source>
</evidence>
<dbReference type="GO" id="GO:0016020">
    <property type="term" value="C:membrane"/>
    <property type="evidence" value="ECO:0007669"/>
    <property type="project" value="UniProtKB-SubCell"/>
</dbReference>
<accession>A0A5S6QRI3</accession>
<dbReference type="Proteomes" id="UP000046395">
    <property type="component" value="Unassembled WGS sequence"/>
</dbReference>
<dbReference type="WBParaSite" id="TMUE_2000009845.3">
    <property type="protein sequence ID" value="TMUE_2000009845.3"/>
    <property type="gene ID" value="WBGene00288678"/>
</dbReference>
<reference evidence="8" key="3">
    <citation type="submission" date="2019-12" db="UniProtKB">
        <authorList>
            <consortium name="WormBaseParasite"/>
        </authorList>
    </citation>
    <scope>IDENTIFICATION</scope>
</reference>
<comment type="subcellular location">
    <subcellularLocation>
        <location evidence="1">Membrane</location>
        <topology evidence="1">Multi-pass membrane protein</topology>
    </subcellularLocation>
</comment>
<feature type="compositionally biased region" description="Acidic residues" evidence="5">
    <location>
        <begin position="12"/>
        <end position="37"/>
    </location>
</feature>
<feature type="region of interest" description="Disordered" evidence="5">
    <location>
        <begin position="150"/>
        <end position="186"/>
    </location>
</feature>
<dbReference type="Pfam" id="PF00335">
    <property type="entry name" value="Tetraspanin"/>
    <property type="match status" value="1"/>
</dbReference>
<keyword evidence="2 6" id="KW-0812">Transmembrane</keyword>
<feature type="region of interest" description="Disordered" evidence="5">
    <location>
        <begin position="1"/>
        <end position="103"/>
    </location>
</feature>
<organism evidence="7 8">
    <name type="scientific">Trichuris muris</name>
    <name type="common">Mouse whipworm</name>
    <dbReference type="NCBI Taxonomy" id="70415"/>
    <lineage>
        <taxon>Eukaryota</taxon>
        <taxon>Metazoa</taxon>
        <taxon>Ecdysozoa</taxon>
        <taxon>Nematoda</taxon>
        <taxon>Enoplea</taxon>
        <taxon>Dorylaimia</taxon>
        <taxon>Trichinellida</taxon>
        <taxon>Trichuridae</taxon>
        <taxon>Trichuris</taxon>
    </lineage>
</organism>
<evidence type="ECO:0000256" key="3">
    <source>
        <dbReference type="ARBA" id="ARBA00022989"/>
    </source>
</evidence>
<feature type="compositionally biased region" description="Basic and acidic residues" evidence="5">
    <location>
        <begin position="1"/>
        <end position="11"/>
    </location>
</feature>
<evidence type="ECO:0000256" key="6">
    <source>
        <dbReference type="SAM" id="Phobius"/>
    </source>
</evidence>
<keyword evidence="3 6" id="KW-1133">Transmembrane helix</keyword>
<feature type="compositionally biased region" description="Polar residues" evidence="5">
    <location>
        <begin position="38"/>
        <end position="47"/>
    </location>
</feature>
<evidence type="ECO:0000256" key="4">
    <source>
        <dbReference type="ARBA" id="ARBA00023136"/>
    </source>
</evidence>
<evidence type="ECO:0000313" key="8">
    <source>
        <dbReference type="WBParaSite" id="TMUE_2000009845.1"/>
    </source>
</evidence>
<feature type="compositionally biased region" description="Basic and acidic residues" evidence="5">
    <location>
        <begin position="159"/>
        <end position="172"/>
    </location>
</feature>
<reference evidence="7" key="2">
    <citation type="submission" date="2014-03" db="EMBL/GenBank/DDBJ databases">
        <title>The whipworm genome and dual-species transcriptomics of an intimate host-pathogen interaction.</title>
        <authorList>
            <person name="Foth B.J."/>
            <person name="Tsai I.J."/>
            <person name="Reid A.J."/>
            <person name="Bancroft A.J."/>
            <person name="Nichol S."/>
            <person name="Tracey A."/>
            <person name="Holroyd N."/>
            <person name="Cotton J.A."/>
            <person name="Stanley E.J."/>
            <person name="Zarowiecki M."/>
            <person name="Liu J.Z."/>
            <person name="Huckvale T."/>
            <person name="Cooper P.J."/>
            <person name="Grencis R.K."/>
            <person name="Berriman M."/>
        </authorList>
    </citation>
    <scope>NUCLEOTIDE SEQUENCE [LARGE SCALE GENOMIC DNA]</scope>
    <source>
        <strain evidence="7">Edinburgh</strain>
    </source>
</reference>
<dbReference type="STRING" id="70415.A0A5S6QRI3"/>
<feature type="compositionally biased region" description="Acidic residues" evidence="5">
    <location>
        <begin position="54"/>
        <end position="102"/>
    </location>
</feature>
<evidence type="ECO:0000256" key="1">
    <source>
        <dbReference type="ARBA" id="ARBA00004141"/>
    </source>
</evidence>
<dbReference type="InterPro" id="IPR018499">
    <property type="entry name" value="Tetraspanin/Peripherin"/>
</dbReference>
<dbReference type="WBParaSite" id="TMUE_2000009845.2">
    <property type="protein sequence ID" value="TMUE_2000009845.2"/>
    <property type="gene ID" value="WBGene00288678"/>
</dbReference>
<keyword evidence="7" id="KW-1185">Reference proteome</keyword>
<sequence length="469" mass="52996">MEEEEAKKNDEEKENAEQNEEGQGDNEVENDMGDETGENQGNENMNETEQKEMIDEDEQDEKVDEGEQNEMAGDDEQNEMANEDEQEMIGEDEQNEVADEEEQMKMISEDEQIAVAGQNDQNEFITDAIESGGTQYDMGTVEDTNYHTHKLHFSSSAPEKAKLSLKSERSTTSEKNGASSRSDEEPSFHTFGRVELSYNARAAIQHFLILIYMLCIAAMTYGIVISGLTIFDAVKLAPAFSAMHKTIIMLIVSLPIVLVWFSAGYALSALYGCHVRQLQRATALVFHLSTFVLIFAYLFIIITDKERKGRIIRQLMYVFEMVRDKKTEYVYGVNIMQEEFQCCGVINPRSWHNVGQNFSMARIVIKQLSIPWSCCIRGLEKEVLCGNGLISYPISDGFNNATLFPTGCEVRLDTIMNEIIGHMYYVTPAVAGVMLFTVLPMHYLTGAMAYLYKYCDSDTDPAAPCLIEW</sequence>
<protein>
    <submittedName>
        <fullName evidence="8">Tetraspanin</fullName>
    </submittedName>
</protein>
<feature type="transmembrane region" description="Helical" evidence="6">
    <location>
        <begin position="246"/>
        <end position="271"/>
    </location>
</feature>
<reference evidence="7" key="1">
    <citation type="submission" date="2013-11" db="EMBL/GenBank/DDBJ databases">
        <authorList>
            <person name="Aslett M."/>
        </authorList>
    </citation>
    <scope>NUCLEOTIDE SEQUENCE [LARGE SCALE GENOMIC DNA]</scope>
    <source>
        <strain evidence="7">Edinburgh</strain>
    </source>
</reference>
<feature type="transmembrane region" description="Helical" evidence="6">
    <location>
        <begin position="423"/>
        <end position="444"/>
    </location>
</feature>
<dbReference type="InterPro" id="IPR008952">
    <property type="entry name" value="Tetraspanin_EC2_sf"/>
</dbReference>
<feature type="transmembrane region" description="Helical" evidence="6">
    <location>
        <begin position="207"/>
        <end position="234"/>
    </location>
</feature>
<name>A0A5S6QRI3_TRIMR</name>
<feature type="transmembrane region" description="Helical" evidence="6">
    <location>
        <begin position="283"/>
        <end position="303"/>
    </location>
</feature>
<evidence type="ECO:0000256" key="2">
    <source>
        <dbReference type="ARBA" id="ARBA00022692"/>
    </source>
</evidence>
<dbReference type="WBParaSite" id="TMUE_2000009845.1">
    <property type="protein sequence ID" value="TMUE_2000009845.1"/>
    <property type="gene ID" value="WBGene00288678"/>
</dbReference>